<gene>
    <name evidence="2" type="ORF">HJG60_003281</name>
</gene>
<proteinExistence type="predicted"/>
<accession>A0A834B3Z7</accession>
<comment type="caution">
    <text evidence="2">The sequence shown here is derived from an EMBL/GenBank/DDBJ whole genome shotgun (WGS) entry which is preliminary data.</text>
</comment>
<evidence type="ECO:0000313" key="3">
    <source>
        <dbReference type="Proteomes" id="UP000664940"/>
    </source>
</evidence>
<evidence type="ECO:0000313" key="2">
    <source>
        <dbReference type="EMBL" id="KAF6123789.1"/>
    </source>
</evidence>
<reference evidence="2 3" key="1">
    <citation type="journal article" date="2020" name="Nature">
        <title>Six reference-quality genomes reveal evolution of bat adaptations.</title>
        <authorList>
            <person name="Jebb D."/>
            <person name="Huang Z."/>
            <person name="Pippel M."/>
            <person name="Hughes G.M."/>
            <person name="Lavrichenko K."/>
            <person name="Devanna P."/>
            <person name="Winkler S."/>
            <person name="Jermiin L.S."/>
            <person name="Skirmuntt E.C."/>
            <person name="Katzourakis A."/>
            <person name="Burkitt-Gray L."/>
            <person name="Ray D.A."/>
            <person name="Sullivan K.A.M."/>
            <person name="Roscito J.G."/>
            <person name="Kirilenko B.M."/>
            <person name="Davalos L.M."/>
            <person name="Corthals A.P."/>
            <person name="Power M.L."/>
            <person name="Jones G."/>
            <person name="Ransome R.D."/>
            <person name="Dechmann D.K.N."/>
            <person name="Locatelli A.G."/>
            <person name="Puechmaille S.J."/>
            <person name="Fedrigo O."/>
            <person name="Jarvis E.D."/>
            <person name="Hiller M."/>
            <person name="Vernes S.C."/>
            <person name="Myers E.W."/>
            <person name="Teeling E.C."/>
        </authorList>
    </citation>
    <scope>NUCLEOTIDE SEQUENCE [LARGE SCALE GENOMIC DNA]</scope>
    <source>
        <strain evidence="2">Bat1K_MPI-CBG_1</strain>
    </source>
</reference>
<name>A0A834B3Z7_9CHIR</name>
<organism evidence="2 3">
    <name type="scientific">Phyllostomus discolor</name>
    <name type="common">pale spear-nosed bat</name>
    <dbReference type="NCBI Taxonomy" id="89673"/>
    <lineage>
        <taxon>Eukaryota</taxon>
        <taxon>Metazoa</taxon>
        <taxon>Chordata</taxon>
        <taxon>Craniata</taxon>
        <taxon>Vertebrata</taxon>
        <taxon>Euteleostomi</taxon>
        <taxon>Mammalia</taxon>
        <taxon>Eutheria</taxon>
        <taxon>Laurasiatheria</taxon>
        <taxon>Chiroptera</taxon>
        <taxon>Yangochiroptera</taxon>
        <taxon>Phyllostomidae</taxon>
        <taxon>Phyllostominae</taxon>
        <taxon>Phyllostomus</taxon>
    </lineage>
</organism>
<feature type="compositionally biased region" description="Pro residues" evidence="1">
    <location>
        <begin position="38"/>
        <end position="56"/>
    </location>
</feature>
<feature type="region of interest" description="Disordered" evidence="1">
    <location>
        <begin position="16"/>
        <end position="91"/>
    </location>
</feature>
<feature type="compositionally biased region" description="Low complexity" evidence="1">
    <location>
        <begin position="17"/>
        <end position="26"/>
    </location>
</feature>
<dbReference type="AlphaFoldDB" id="A0A834B3Z7"/>
<sequence>MPVQPEVLWPVLRSGEGPAAAAAVPAAGGGGARGLRLPPAPPPGPPLRDPGGPEAPPVRGHLQPEPAGGGRGPAGDGQCPQGATRGETHLGLPGHQLQHREAMNSFCLDTRGGRFQEPAGQWPPLLGLGELLQGTGTCCRARGTCWGSVLFAGSPCLCPSVDGGKGDHSGQQKGQARGSAVQAGHTCTGCMRVRVHVRLGIGGLQTLV</sequence>
<dbReference type="Proteomes" id="UP000664940">
    <property type="component" value="Unassembled WGS sequence"/>
</dbReference>
<dbReference type="EMBL" id="JABVXQ010000002">
    <property type="protein sequence ID" value="KAF6123789.1"/>
    <property type="molecule type" value="Genomic_DNA"/>
</dbReference>
<protein>
    <submittedName>
        <fullName evidence="2">Crumbs cell polarity complex component 2</fullName>
    </submittedName>
</protein>
<evidence type="ECO:0000256" key="1">
    <source>
        <dbReference type="SAM" id="MobiDB-lite"/>
    </source>
</evidence>